<dbReference type="EMBL" id="OU015567">
    <property type="protein sequence ID" value="CAG5112602.1"/>
    <property type="molecule type" value="Genomic_DNA"/>
</dbReference>
<proteinExistence type="predicted"/>
<keyword evidence="2" id="KW-1185">Reference proteome</keyword>
<protein>
    <submittedName>
        <fullName evidence="1">Oidioi.mRNA.OKI2018_I69.chr2.g6799.t1.cds</fullName>
    </submittedName>
</protein>
<sequence length="180" mass="21129">MAPTPRNTNISIYDCLCLGEPDSEDEIFEEAPAMDELESSEDEVEQDPYPGITAALIETQEYIHRFIPPPFLVYPESRLSWNVFYTSCYVEFTVVFGPAYPERTKLVNIWCMSKYHNFPFLREGEVILNRLVSEDELPDPNMDHRQFVANMGVKKLLIQLDKRINEYLEKQARKRRRDTL</sequence>
<name>A0ABN7T4T8_OIKDI</name>
<organism evidence="1 2">
    <name type="scientific">Oikopleura dioica</name>
    <name type="common">Tunicate</name>
    <dbReference type="NCBI Taxonomy" id="34765"/>
    <lineage>
        <taxon>Eukaryota</taxon>
        <taxon>Metazoa</taxon>
        <taxon>Chordata</taxon>
        <taxon>Tunicata</taxon>
        <taxon>Appendicularia</taxon>
        <taxon>Copelata</taxon>
        <taxon>Oikopleuridae</taxon>
        <taxon>Oikopleura</taxon>
    </lineage>
</organism>
<reference evidence="1 2" key="1">
    <citation type="submission" date="2021-04" db="EMBL/GenBank/DDBJ databases">
        <authorList>
            <person name="Bliznina A."/>
        </authorList>
    </citation>
    <scope>NUCLEOTIDE SEQUENCE [LARGE SCALE GENOMIC DNA]</scope>
</reference>
<gene>
    <name evidence="1" type="ORF">OKIOD_LOCUS15564</name>
</gene>
<dbReference type="Proteomes" id="UP001158576">
    <property type="component" value="Chromosome 2"/>
</dbReference>
<evidence type="ECO:0000313" key="2">
    <source>
        <dbReference type="Proteomes" id="UP001158576"/>
    </source>
</evidence>
<evidence type="ECO:0000313" key="1">
    <source>
        <dbReference type="EMBL" id="CAG5112602.1"/>
    </source>
</evidence>
<accession>A0ABN7T4T8</accession>